<proteinExistence type="inferred from homology"/>
<comment type="similarity">
    <text evidence="6">Belongs to the methyl-accepting chemotaxis (MCP) protein family.</text>
</comment>
<keyword evidence="3 9" id="KW-1133">Transmembrane helix</keyword>
<dbReference type="FunFam" id="1.10.287.950:FF:000001">
    <property type="entry name" value="Methyl-accepting chemotaxis sensory transducer"/>
    <property type="match status" value="1"/>
</dbReference>
<evidence type="ECO:0000259" key="10">
    <source>
        <dbReference type="PROSITE" id="PS50111"/>
    </source>
</evidence>
<dbReference type="GO" id="GO:0007165">
    <property type="term" value="P:signal transduction"/>
    <property type="evidence" value="ECO:0007669"/>
    <property type="project" value="UniProtKB-KW"/>
</dbReference>
<evidence type="ECO:0000256" key="5">
    <source>
        <dbReference type="ARBA" id="ARBA00023224"/>
    </source>
</evidence>
<evidence type="ECO:0000313" key="12">
    <source>
        <dbReference type="Proteomes" id="UP000587991"/>
    </source>
</evidence>
<feature type="coiled-coil region" evidence="8">
    <location>
        <begin position="81"/>
        <end position="108"/>
    </location>
</feature>
<evidence type="ECO:0000256" key="9">
    <source>
        <dbReference type="SAM" id="Phobius"/>
    </source>
</evidence>
<evidence type="ECO:0000256" key="2">
    <source>
        <dbReference type="ARBA" id="ARBA00022692"/>
    </source>
</evidence>
<feature type="transmembrane region" description="Helical" evidence="9">
    <location>
        <begin position="188"/>
        <end position="208"/>
    </location>
</feature>
<dbReference type="EMBL" id="JABAIM010000001">
    <property type="protein sequence ID" value="NLR74527.1"/>
    <property type="molecule type" value="Genomic_DNA"/>
</dbReference>
<evidence type="ECO:0000256" key="4">
    <source>
        <dbReference type="ARBA" id="ARBA00023136"/>
    </source>
</evidence>
<dbReference type="PANTHER" id="PTHR32089">
    <property type="entry name" value="METHYL-ACCEPTING CHEMOTAXIS PROTEIN MCPB"/>
    <property type="match status" value="1"/>
</dbReference>
<keyword evidence="8" id="KW-0175">Coiled coil</keyword>
<dbReference type="PROSITE" id="PS50111">
    <property type="entry name" value="CHEMOTAXIS_TRANSDUC_2"/>
    <property type="match status" value="1"/>
</dbReference>
<dbReference type="InterPro" id="IPR004089">
    <property type="entry name" value="MCPsignal_dom"/>
</dbReference>
<sequence length="538" mass="57282">MAGRTIKLRKLLVGFNLAIIGMLVLLVITAAVRLVQNANQVQFDLQQTQALPAAIHDARFHVVQIQQFLTDVSATGDGDGFTDAEEHYQALQQSLQQAARLAPELTDEASQVTALSNAFYGVGKEMAKRYQQQGREAGNALMKQPQTGFDDRAEALTNKLDQLTRHAQQLTTEAVQRSTAQAVQLRNLIVGLGVLVLGLVVVAGLVLYRRLFEALGGEPALAVSVTRAVAAGDLSQSIMAPASSLLGELGGMQQQLRNLSGQIRTLSGQLTEDAQQLTHTAQRMESGVTQQGDATRSIAAALEEMFQSMTQLGERAEEVSREAHSVDQSISQGETVIAEAADGIRLISSQISEAAQAIHQLDGQTEAIAQITNTIHGIADQTNLLALNAAIEAARAGESGRGFAVVADEVRKLAERTGGATVEIGQQITRIRQGMEQVVQLMQASVAASGQGVVQTTTATEAIGQIRHNAGQINQSIQSIADALAEQQRAMQDIASKVEVIASMTEGNEQSTHQVTQAANGVRDRAESVSAAIAVFRH</sequence>
<dbReference type="SUPFAM" id="SSF58104">
    <property type="entry name" value="Methyl-accepting chemotaxis protein (MCP) signaling domain"/>
    <property type="match status" value="1"/>
</dbReference>
<dbReference type="RefSeq" id="WP_168876139.1">
    <property type="nucleotide sequence ID" value="NZ_JABAIM010000001.1"/>
</dbReference>
<dbReference type="CDD" id="cd11386">
    <property type="entry name" value="MCP_signal"/>
    <property type="match status" value="1"/>
</dbReference>
<keyword evidence="2 9" id="KW-0812">Transmembrane</keyword>
<dbReference type="AlphaFoldDB" id="A0A847S630"/>
<reference evidence="11 12" key="1">
    <citation type="submission" date="2020-04" db="EMBL/GenBank/DDBJ databases">
        <title>Draft genome of Leeia sp. IMCC25680.</title>
        <authorList>
            <person name="Song J."/>
            <person name="Cho J.-C."/>
        </authorList>
    </citation>
    <scope>NUCLEOTIDE SEQUENCE [LARGE SCALE GENOMIC DNA]</scope>
    <source>
        <strain evidence="11 12">IMCC25680</strain>
    </source>
</reference>
<evidence type="ECO:0000256" key="1">
    <source>
        <dbReference type="ARBA" id="ARBA00004141"/>
    </source>
</evidence>
<dbReference type="GO" id="GO:0016020">
    <property type="term" value="C:membrane"/>
    <property type="evidence" value="ECO:0007669"/>
    <property type="project" value="UniProtKB-SubCell"/>
</dbReference>
<keyword evidence="4 9" id="KW-0472">Membrane</keyword>
<dbReference type="PANTHER" id="PTHR32089:SF119">
    <property type="entry name" value="METHYL-ACCEPTING CHEMOTAXIS PROTEIN CTPL"/>
    <property type="match status" value="1"/>
</dbReference>
<dbReference type="Pfam" id="PF00015">
    <property type="entry name" value="MCPsignal"/>
    <property type="match status" value="1"/>
</dbReference>
<dbReference type="GO" id="GO:0006935">
    <property type="term" value="P:chemotaxis"/>
    <property type="evidence" value="ECO:0007669"/>
    <property type="project" value="InterPro"/>
</dbReference>
<keyword evidence="12" id="KW-1185">Reference proteome</keyword>
<evidence type="ECO:0000256" key="6">
    <source>
        <dbReference type="ARBA" id="ARBA00029447"/>
    </source>
</evidence>
<dbReference type="PRINTS" id="PR00260">
    <property type="entry name" value="CHEMTRNSDUCR"/>
</dbReference>
<evidence type="ECO:0000256" key="8">
    <source>
        <dbReference type="SAM" id="Coils"/>
    </source>
</evidence>
<keyword evidence="5 7" id="KW-0807">Transducer</keyword>
<dbReference type="Proteomes" id="UP000587991">
    <property type="component" value="Unassembled WGS sequence"/>
</dbReference>
<organism evidence="11 12">
    <name type="scientific">Leeia aquatica</name>
    <dbReference type="NCBI Taxonomy" id="2725557"/>
    <lineage>
        <taxon>Bacteria</taxon>
        <taxon>Pseudomonadati</taxon>
        <taxon>Pseudomonadota</taxon>
        <taxon>Betaproteobacteria</taxon>
        <taxon>Neisseriales</taxon>
        <taxon>Leeiaceae</taxon>
        <taxon>Leeia</taxon>
    </lineage>
</organism>
<name>A0A847S630_9NEIS</name>
<comment type="subcellular location">
    <subcellularLocation>
        <location evidence="1">Membrane</location>
        <topology evidence="1">Multi-pass membrane protein</topology>
    </subcellularLocation>
</comment>
<dbReference type="GO" id="GO:0004888">
    <property type="term" value="F:transmembrane signaling receptor activity"/>
    <property type="evidence" value="ECO:0007669"/>
    <property type="project" value="InterPro"/>
</dbReference>
<evidence type="ECO:0000313" key="11">
    <source>
        <dbReference type="EMBL" id="NLR74527.1"/>
    </source>
</evidence>
<evidence type="ECO:0000256" key="3">
    <source>
        <dbReference type="ARBA" id="ARBA00022989"/>
    </source>
</evidence>
<feature type="domain" description="Methyl-accepting transducer" evidence="10">
    <location>
        <begin position="266"/>
        <end position="502"/>
    </location>
</feature>
<feature type="transmembrane region" description="Helical" evidence="9">
    <location>
        <begin position="12"/>
        <end position="35"/>
    </location>
</feature>
<gene>
    <name evidence="11" type="ORF">HF682_05085</name>
</gene>
<comment type="caution">
    <text evidence="11">The sequence shown here is derived from an EMBL/GenBank/DDBJ whole genome shotgun (WGS) entry which is preliminary data.</text>
</comment>
<dbReference type="SMART" id="SM00283">
    <property type="entry name" value="MA"/>
    <property type="match status" value="1"/>
</dbReference>
<dbReference type="Gene3D" id="1.10.287.950">
    <property type="entry name" value="Methyl-accepting chemotaxis protein"/>
    <property type="match status" value="1"/>
</dbReference>
<protein>
    <submittedName>
        <fullName evidence="11">Methyl-accepting chemotaxis protein</fullName>
    </submittedName>
</protein>
<evidence type="ECO:0000256" key="7">
    <source>
        <dbReference type="PROSITE-ProRule" id="PRU00284"/>
    </source>
</evidence>
<accession>A0A847S630</accession>
<dbReference type="InterPro" id="IPR004090">
    <property type="entry name" value="Chemotax_Me-accpt_rcpt"/>
</dbReference>